<dbReference type="CDD" id="cd15798">
    <property type="entry name" value="PMEI-like_3"/>
    <property type="match status" value="1"/>
</dbReference>
<evidence type="ECO:0000256" key="13">
    <source>
        <dbReference type="PROSITE-ProRule" id="PRU10040"/>
    </source>
</evidence>
<dbReference type="GO" id="GO:0004857">
    <property type="term" value="F:enzyme inhibitor activity"/>
    <property type="evidence" value="ECO:0007669"/>
    <property type="project" value="InterPro"/>
</dbReference>
<keyword evidence="14" id="KW-0961">Cell wall biogenesis/degradation</keyword>
<organism evidence="17 18">
    <name type="scientific">Arachis hypogaea</name>
    <name type="common">Peanut</name>
    <dbReference type="NCBI Taxonomy" id="3818"/>
    <lineage>
        <taxon>Eukaryota</taxon>
        <taxon>Viridiplantae</taxon>
        <taxon>Streptophyta</taxon>
        <taxon>Embryophyta</taxon>
        <taxon>Tracheophyta</taxon>
        <taxon>Spermatophyta</taxon>
        <taxon>Magnoliopsida</taxon>
        <taxon>eudicotyledons</taxon>
        <taxon>Gunneridae</taxon>
        <taxon>Pentapetalae</taxon>
        <taxon>rosids</taxon>
        <taxon>fabids</taxon>
        <taxon>Fabales</taxon>
        <taxon>Fabaceae</taxon>
        <taxon>Papilionoideae</taxon>
        <taxon>50 kb inversion clade</taxon>
        <taxon>dalbergioids sensu lato</taxon>
        <taxon>Dalbergieae</taxon>
        <taxon>Pterocarpus clade</taxon>
        <taxon>Arachis</taxon>
    </lineage>
</organism>
<sequence length="582" mass="65036">MTTNLEESIEAKRRIAVIGISTVILVAMVVAVTVGVSQVDGDEKSTKNTNHVASTVKAVKALCQPTDYKEECEESLTAEAGNTTDPRELIKIAFNVTINKIGDGLQKSHLLQEVEKEPRAKMALDTCKQLMNLSISEFSRSLERIGQFNLNNLDEILTSLKVWLSGAVTYQETCLDCFENTTSKAGEKMKEALTNATKMSSNALSIITELANTFSELNETRQDSSHRRLEDEFPSWVDNGAGVRRLLLSSSRKLKPNVIVAKDGSAKFTSINQALKNVPQKNMKPFVIFIKKGVYKEYVEVTREMRHVVFVGEGGDKTRITGNKNFIDGTNTYKTATVAIQGDYFIAINMGFENSAGAHKHQAVAVRVQADKSIFYKCSFDGYQDTLYAHTMRQFYRDCTISGTIDFIFGDAVTVFQNCTFVVRKPMQNQQCIVTAQGRKEKHQPSGIVIHGGSIVAEPGESKDHKNVKFDSKAYLARPWKNYSRTVFLQTYIGDLIEPEGYMPWQGPEGNTGMDTCYYAEFNNIGPGSNATKRVKWHGVKHLTEKSVGAFFPSKFFHGDDWIRFTKVPYSPGLTNFTKHKI</sequence>
<dbReference type="PANTHER" id="PTHR31707">
    <property type="entry name" value="PECTINESTERASE"/>
    <property type="match status" value="1"/>
</dbReference>
<proteinExistence type="inferred from homology"/>
<comment type="function">
    <text evidence="12 14">Acts in the modification of cell walls via demethylesterification of cell wall pectin.</text>
</comment>
<evidence type="ECO:0000256" key="5">
    <source>
        <dbReference type="ARBA" id="ARBA00013229"/>
    </source>
</evidence>
<dbReference type="Gramene" id="arahy.Tifrunner.gnm2.ann2.Ah09g169100.1">
    <property type="protein sequence ID" value="arahy.Tifrunner.gnm2.ann2.Ah09g169100.1-CDS"/>
    <property type="gene ID" value="arahy.Tifrunner.gnm2.ann2.Ah09g169100"/>
</dbReference>
<evidence type="ECO:0000313" key="18">
    <source>
        <dbReference type="Proteomes" id="UP000289738"/>
    </source>
</evidence>
<dbReference type="SUPFAM" id="SSF51126">
    <property type="entry name" value="Pectin lyase-like"/>
    <property type="match status" value="1"/>
</dbReference>
<evidence type="ECO:0000256" key="11">
    <source>
        <dbReference type="ARBA" id="ARBA00047928"/>
    </source>
</evidence>
<comment type="catalytic activity">
    <reaction evidence="11 14">
        <text>[(1-&gt;4)-alpha-D-galacturonosyl methyl ester](n) + n H2O = [(1-&gt;4)-alpha-D-galacturonosyl](n) + n methanol + n H(+)</text>
        <dbReference type="Rhea" id="RHEA:22380"/>
        <dbReference type="Rhea" id="RHEA-COMP:14570"/>
        <dbReference type="Rhea" id="RHEA-COMP:14573"/>
        <dbReference type="ChEBI" id="CHEBI:15377"/>
        <dbReference type="ChEBI" id="CHEBI:15378"/>
        <dbReference type="ChEBI" id="CHEBI:17790"/>
        <dbReference type="ChEBI" id="CHEBI:140522"/>
        <dbReference type="ChEBI" id="CHEBI:140523"/>
        <dbReference type="EC" id="3.1.1.11"/>
    </reaction>
</comment>
<evidence type="ECO:0000256" key="9">
    <source>
        <dbReference type="ARBA" id="ARBA00023157"/>
    </source>
</evidence>
<evidence type="ECO:0000256" key="2">
    <source>
        <dbReference type="ARBA" id="ARBA00005184"/>
    </source>
</evidence>
<accession>A0A445BKN7</accession>
<dbReference type="OrthoDB" id="2019149at2759"/>
<comment type="subcellular location">
    <subcellularLocation>
        <location evidence="1 14">Secreted</location>
        <location evidence="1 14">Cell wall</location>
    </subcellularLocation>
</comment>
<dbReference type="STRING" id="3818.A0A445BKN7"/>
<dbReference type="InterPro" id="IPR006501">
    <property type="entry name" value="Pectinesterase_inhib_dom"/>
</dbReference>
<dbReference type="Pfam" id="PF01095">
    <property type="entry name" value="Pectinesterase"/>
    <property type="match status" value="1"/>
</dbReference>
<keyword evidence="10" id="KW-0325">Glycoprotein</keyword>
<dbReference type="FunFam" id="2.160.20.10:FF:000001">
    <property type="entry name" value="Pectinesterase"/>
    <property type="match status" value="1"/>
</dbReference>
<dbReference type="InterPro" id="IPR033131">
    <property type="entry name" value="Pectinesterase_Asp_AS"/>
</dbReference>
<dbReference type="SMR" id="A0A445BKN7"/>
<dbReference type="Gene3D" id="1.20.140.40">
    <property type="entry name" value="Invertase/pectin methylesterase inhibitor family protein"/>
    <property type="match status" value="1"/>
</dbReference>
<keyword evidence="7 14" id="KW-0378">Hydrolase</keyword>
<dbReference type="EMBL" id="SDMP01000009">
    <property type="protein sequence ID" value="RYR39248.1"/>
    <property type="molecule type" value="Genomic_DNA"/>
</dbReference>
<keyword evidence="8 14" id="KW-0063">Aspartyl esterase</keyword>
<dbReference type="InterPro" id="IPR000070">
    <property type="entry name" value="Pectinesterase_cat"/>
</dbReference>
<dbReference type="SUPFAM" id="SSF101148">
    <property type="entry name" value="Plant invertase/pectin methylesterase inhibitor"/>
    <property type="match status" value="1"/>
</dbReference>
<comment type="caution">
    <text evidence="17">The sequence shown here is derived from an EMBL/GenBank/DDBJ whole genome shotgun (WGS) entry which is preliminary data.</text>
</comment>
<dbReference type="AlphaFoldDB" id="A0A445BKN7"/>
<dbReference type="NCBIfam" id="TIGR01614">
    <property type="entry name" value="PME_inhib"/>
    <property type="match status" value="1"/>
</dbReference>
<evidence type="ECO:0000256" key="15">
    <source>
        <dbReference type="SAM" id="Phobius"/>
    </source>
</evidence>
<keyword evidence="15" id="KW-1133">Transmembrane helix</keyword>
<feature type="active site" evidence="13">
    <location>
        <position position="406"/>
    </location>
</feature>
<evidence type="ECO:0000256" key="7">
    <source>
        <dbReference type="ARBA" id="ARBA00022801"/>
    </source>
</evidence>
<evidence type="ECO:0000256" key="12">
    <source>
        <dbReference type="ARBA" id="ARBA00057335"/>
    </source>
</evidence>
<dbReference type="PROSITE" id="PS00800">
    <property type="entry name" value="PECTINESTERASE_1"/>
    <property type="match status" value="1"/>
</dbReference>
<dbReference type="UniPathway" id="UPA00545">
    <property type="reaction ID" value="UER00823"/>
</dbReference>
<evidence type="ECO:0000256" key="14">
    <source>
        <dbReference type="RuleBase" id="RU000589"/>
    </source>
</evidence>
<evidence type="ECO:0000256" key="3">
    <source>
        <dbReference type="ARBA" id="ARBA00006027"/>
    </source>
</evidence>
<evidence type="ECO:0000256" key="8">
    <source>
        <dbReference type="ARBA" id="ARBA00023085"/>
    </source>
</evidence>
<dbReference type="Proteomes" id="UP000289738">
    <property type="component" value="Chromosome A09"/>
</dbReference>
<dbReference type="GO" id="GO:0045490">
    <property type="term" value="P:pectin catabolic process"/>
    <property type="evidence" value="ECO:0007669"/>
    <property type="project" value="UniProtKB-UniRule"/>
</dbReference>
<evidence type="ECO:0000256" key="4">
    <source>
        <dbReference type="ARBA" id="ARBA00007786"/>
    </source>
</evidence>
<gene>
    <name evidence="17" type="ORF">Ahy_A09g044750</name>
</gene>
<dbReference type="InterPro" id="IPR012334">
    <property type="entry name" value="Pectin_lyas_fold"/>
</dbReference>
<keyword evidence="15" id="KW-0472">Membrane</keyword>
<name>A0A445BKN7_ARAHY</name>
<dbReference type="EMBL" id="SDMP01000009">
    <property type="protein sequence ID" value="RYR39247.1"/>
    <property type="molecule type" value="Genomic_DNA"/>
</dbReference>
<keyword evidence="14" id="KW-0964">Secreted</keyword>
<keyword evidence="18" id="KW-1185">Reference proteome</keyword>
<evidence type="ECO:0000256" key="10">
    <source>
        <dbReference type="ARBA" id="ARBA00023180"/>
    </source>
</evidence>
<dbReference type="Pfam" id="PF04043">
    <property type="entry name" value="PMEI"/>
    <property type="match status" value="1"/>
</dbReference>
<dbReference type="FunFam" id="1.20.140.40:FF:000001">
    <property type="entry name" value="Pectinesterase"/>
    <property type="match status" value="1"/>
</dbReference>
<comment type="similarity">
    <text evidence="4">In the C-terminal section; belongs to the pectinesterase family.</text>
</comment>
<evidence type="ECO:0000313" key="17">
    <source>
        <dbReference type="EMBL" id="RYR39248.1"/>
    </source>
</evidence>
<dbReference type="SMART" id="SM00856">
    <property type="entry name" value="PMEI"/>
    <property type="match status" value="1"/>
</dbReference>
<evidence type="ECO:0000256" key="1">
    <source>
        <dbReference type="ARBA" id="ARBA00004191"/>
    </source>
</evidence>
<dbReference type="InterPro" id="IPR035513">
    <property type="entry name" value="Invertase/methylesterase_inhib"/>
</dbReference>
<dbReference type="InterPro" id="IPR011050">
    <property type="entry name" value="Pectin_lyase_fold/virulence"/>
</dbReference>
<dbReference type="GO" id="GO:0030599">
    <property type="term" value="F:pectinesterase activity"/>
    <property type="evidence" value="ECO:0007669"/>
    <property type="project" value="UniProtKB-UniRule"/>
</dbReference>
<comment type="similarity">
    <text evidence="3">In the N-terminal section; belongs to the PMEI family.</text>
</comment>
<protein>
    <recommendedName>
        <fullName evidence="5 14">Pectinesterase</fullName>
        <ecNumber evidence="5 14">3.1.1.11</ecNumber>
    </recommendedName>
</protein>
<evidence type="ECO:0000259" key="16">
    <source>
        <dbReference type="SMART" id="SM00856"/>
    </source>
</evidence>
<keyword evidence="6 14" id="KW-0134">Cell wall</keyword>
<dbReference type="Gene3D" id="2.160.20.10">
    <property type="entry name" value="Single-stranded right-handed beta-helix, Pectin lyase-like"/>
    <property type="match status" value="1"/>
</dbReference>
<dbReference type="EC" id="3.1.1.11" evidence="5 14"/>
<keyword evidence="9" id="KW-1015">Disulfide bond</keyword>
<reference evidence="17 18" key="1">
    <citation type="submission" date="2019-01" db="EMBL/GenBank/DDBJ databases">
        <title>Sequencing of cultivated peanut Arachis hypogaea provides insights into genome evolution and oil improvement.</title>
        <authorList>
            <person name="Chen X."/>
        </authorList>
    </citation>
    <scope>NUCLEOTIDE SEQUENCE [LARGE SCALE GENOMIC DNA]</scope>
    <source>
        <strain evidence="18">cv. Fuhuasheng</strain>
        <strain evidence="17">GDAAS-fuhuasheng2018</strain>
        <tissue evidence="17">Leaves</tissue>
    </source>
</reference>
<dbReference type="PROSITE" id="PS00503">
    <property type="entry name" value="PECTINESTERASE_2"/>
    <property type="match status" value="1"/>
</dbReference>
<evidence type="ECO:0000256" key="6">
    <source>
        <dbReference type="ARBA" id="ARBA00022512"/>
    </source>
</evidence>
<comment type="pathway">
    <text evidence="2 14">Glycan metabolism; pectin degradation; 2-dehydro-3-deoxy-D-gluconate from pectin: step 1/5.</text>
</comment>
<feature type="transmembrane region" description="Helical" evidence="15">
    <location>
        <begin position="15"/>
        <end position="36"/>
    </location>
</feature>
<feature type="domain" description="Pectinesterase inhibitor" evidence="16">
    <location>
        <begin position="54"/>
        <end position="206"/>
    </location>
</feature>
<keyword evidence="15" id="KW-0812">Transmembrane</keyword>
<dbReference type="GO" id="GO:0042545">
    <property type="term" value="P:cell wall modification"/>
    <property type="evidence" value="ECO:0007669"/>
    <property type="project" value="UniProtKB-UniRule"/>
</dbReference>
<dbReference type="InterPro" id="IPR018040">
    <property type="entry name" value="Pectinesterase_Tyr_AS"/>
</dbReference>